<evidence type="ECO:0000313" key="6">
    <source>
        <dbReference type="EMBL" id="GLI54532.1"/>
    </source>
</evidence>
<dbReference type="GO" id="GO:0032259">
    <property type="term" value="P:methylation"/>
    <property type="evidence" value="ECO:0007669"/>
    <property type="project" value="UniProtKB-KW"/>
</dbReference>
<evidence type="ECO:0000259" key="5">
    <source>
        <dbReference type="Pfam" id="PF00303"/>
    </source>
</evidence>
<dbReference type="Proteomes" id="UP001144471">
    <property type="component" value="Unassembled WGS sequence"/>
</dbReference>
<keyword evidence="4" id="KW-0963">Cytoplasm</keyword>
<dbReference type="GO" id="GO:0004799">
    <property type="term" value="F:thymidylate synthase activity"/>
    <property type="evidence" value="ECO:0007669"/>
    <property type="project" value="UniProtKB-UniRule"/>
</dbReference>
<comment type="pathway">
    <text evidence="4">Pyrimidine metabolism; dTTP biosynthesis.</text>
</comment>
<feature type="binding site" evidence="4">
    <location>
        <position position="287"/>
    </location>
    <ligand>
        <name>(6R)-5,10-methylene-5,6,7,8-tetrahydrofolate</name>
        <dbReference type="ChEBI" id="CHEBI:15636"/>
    </ligand>
</feature>
<feature type="domain" description="Thymidylate synthase/dCMP hydroxymethylase" evidence="5">
    <location>
        <begin position="7"/>
        <end position="278"/>
    </location>
</feature>
<dbReference type="GO" id="GO:0006235">
    <property type="term" value="P:dTTP biosynthetic process"/>
    <property type="evidence" value="ECO:0007669"/>
    <property type="project" value="UniProtKB-UniRule"/>
</dbReference>
<comment type="subcellular location">
    <subcellularLocation>
        <location evidence="4">Cytoplasm</location>
    </subcellularLocation>
</comment>
<feature type="binding site" description="in other chain" evidence="4">
    <location>
        <position position="196"/>
    </location>
    <ligand>
        <name>dUMP</name>
        <dbReference type="ChEBI" id="CHEBI:246422"/>
        <note>ligand shared between dimeric partners</note>
    </ligand>
</feature>
<dbReference type="HAMAP" id="MF_00008">
    <property type="entry name" value="Thymidy_synth_bact"/>
    <property type="match status" value="1"/>
</dbReference>
<dbReference type="InterPro" id="IPR023451">
    <property type="entry name" value="Thymidate_synth/dCMP_Mease_dom"/>
</dbReference>
<dbReference type="CDD" id="cd00351">
    <property type="entry name" value="TS_Pyrimidine_HMase"/>
    <property type="match status" value="1"/>
</dbReference>
<keyword evidence="2 4" id="KW-0489">Methyltransferase</keyword>
<name>A0A9W6GI85_9FUSO</name>
<dbReference type="SUPFAM" id="SSF55831">
    <property type="entry name" value="Thymidylate synthase/dCMP hydroxymethylase"/>
    <property type="match status" value="1"/>
</dbReference>
<dbReference type="EMBL" id="BSDY01000001">
    <property type="protein sequence ID" value="GLI54532.1"/>
    <property type="molecule type" value="Genomic_DNA"/>
</dbReference>
<comment type="function">
    <text evidence="4">Catalyzes the reductive methylation of 2'-deoxyuridine-5'-monophosphate (dUMP) to 2'-deoxythymidine-5'-monophosphate (dTMP) while utilizing 5,10-methylenetetrahydrofolate (mTHF) as the methyl donor and reductant in the reaction, yielding dihydrofolate (DHF) as a by-product. This enzymatic reaction provides an intracellular de novo source of dTMP, an essential precursor for DNA biosynthesis.</text>
</comment>
<dbReference type="InterPro" id="IPR000398">
    <property type="entry name" value="Thymidylate_synthase"/>
</dbReference>
<comment type="caution">
    <text evidence="6">The sequence shown here is derived from an EMBL/GenBank/DDBJ whole genome shotgun (WGS) entry which is preliminary data.</text>
</comment>
<comment type="subunit">
    <text evidence="4">Homodimer.</text>
</comment>
<dbReference type="PANTHER" id="PTHR11548:SF1">
    <property type="entry name" value="THYMIDYLATE SYNTHASE 1"/>
    <property type="match status" value="1"/>
</dbReference>
<evidence type="ECO:0000256" key="2">
    <source>
        <dbReference type="ARBA" id="ARBA00022603"/>
    </source>
</evidence>
<evidence type="ECO:0000256" key="3">
    <source>
        <dbReference type="ARBA" id="ARBA00022679"/>
    </source>
</evidence>
<dbReference type="Pfam" id="PF00303">
    <property type="entry name" value="Thymidylat_synt"/>
    <property type="match status" value="1"/>
</dbReference>
<dbReference type="EC" id="2.1.1.45" evidence="1 4"/>
<dbReference type="InterPro" id="IPR036926">
    <property type="entry name" value="Thymidate_synth/dCMP_Mease_sf"/>
</dbReference>
<dbReference type="Gene3D" id="3.30.572.10">
    <property type="entry name" value="Thymidylate synthase/dCMP hydroxymethylase domain"/>
    <property type="match status" value="1"/>
</dbReference>
<feature type="binding site" evidence="4">
    <location>
        <position position="185"/>
    </location>
    <ligand>
        <name>(6R)-5,10-methylene-5,6,7,8-tetrahydrofolate</name>
        <dbReference type="ChEBI" id="CHEBI:15636"/>
    </ligand>
</feature>
<feature type="binding site" description="in other chain" evidence="4">
    <location>
        <begin position="182"/>
        <end position="185"/>
    </location>
    <ligand>
        <name>dUMP</name>
        <dbReference type="ChEBI" id="CHEBI:246422"/>
        <note>ligand shared between dimeric partners</note>
    </ligand>
</feature>
<dbReference type="PRINTS" id="PR00108">
    <property type="entry name" value="THYMDSNTHASE"/>
</dbReference>
<feature type="binding site" description="in other chain" evidence="4">
    <location>
        <begin position="226"/>
        <end position="228"/>
    </location>
    <ligand>
        <name>dUMP</name>
        <dbReference type="ChEBI" id="CHEBI:246422"/>
        <note>ligand shared between dimeric partners</note>
    </ligand>
</feature>
<sequence>MNIVDRMYLDTYREIRDEGISDEGQEVRPRWSDGTPAHTKALFGRVHRYDLSRGFPILSLRRIAWKTALDEILWIWQKKSNRVADLGSRIWDAWANYEDEEGYATIGKAYGYQLGREIEFPEGRMDQVDRVLYLLKEDPGSRRIVTNIFNHDDLGEMGLQPCAYGTNISVKDGKLNMVLIQRSGDFLTAAGPGSFNVVQYALLMHMFAHVSGLEVGELLHVVTDLHVYDRHFDVIDRMIDHSKDSGEKELPKLKIKRRVEDFYDFKVEDFELEGYETSYSTGRIEVAE</sequence>
<dbReference type="RefSeq" id="WP_281832205.1">
    <property type="nucleotide sequence ID" value="NZ_BSDY01000001.1"/>
</dbReference>
<comment type="similarity">
    <text evidence="4">Belongs to the thymidylate synthase family. Bacterial-type ThyA subfamily.</text>
</comment>
<gene>
    <name evidence="6" type="primary">thyA1</name>
    <name evidence="4" type="synonym">thyA</name>
    <name evidence="6" type="ORF">PM10SUCC1_00470</name>
</gene>
<organism evidence="6 7">
    <name type="scientific">Propionigenium maris DSM 9537</name>
    <dbReference type="NCBI Taxonomy" id="1123000"/>
    <lineage>
        <taxon>Bacteria</taxon>
        <taxon>Fusobacteriati</taxon>
        <taxon>Fusobacteriota</taxon>
        <taxon>Fusobacteriia</taxon>
        <taxon>Fusobacteriales</taxon>
        <taxon>Fusobacteriaceae</taxon>
        <taxon>Propionigenium</taxon>
    </lineage>
</organism>
<proteinExistence type="inferred from homology"/>
<comment type="catalytic activity">
    <reaction evidence="4">
        <text>dUMP + (6R)-5,10-methylene-5,6,7,8-tetrahydrofolate = 7,8-dihydrofolate + dTMP</text>
        <dbReference type="Rhea" id="RHEA:12104"/>
        <dbReference type="ChEBI" id="CHEBI:15636"/>
        <dbReference type="ChEBI" id="CHEBI:57451"/>
        <dbReference type="ChEBI" id="CHEBI:63528"/>
        <dbReference type="ChEBI" id="CHEBI:246422"/>
        <dbReference type="EC" id="2.1.1.45"/>
    </reaction>
</comment>
<dbReference type="AlphaFoldDB" id="A0A9W6GI85"/>
<dbReference type="PANTHER" id="PTHR11548">
    <property type="entry name" value="THYMIDYLATE SYNTHASE 1"/>
    <property type="match status" value="1"/>
</dbReference>
<evidence type="ECO:0000256" key="1">
    <source>
        <dbReference type="ARBA" id="ARBA00011947"/>
    </source>
</evidence>
<evidence type="ECO:0000313" key="7">
    <source>
        <dbReference type="Proteomes" id="UP001144471"/>
    </source>
</evidence>
<accession>A0A9W6GI85</accession>
<keyword evidence="4" id="KW-0545">Nucleotide biosynthesis</keyword>
<feature type="active site" description="Nucleophile" evidence="4">
    <location>
        <position position="162"/>
    </location>
</feature>
<keyword evidence="3 4" id="KW-0808">Transferase</keyword>
<dbReference type="GO" id="GO:0006231">
    <property type="term" value="P:dTMP biosynthetic process"/>
    <property type="evidence" value="ECO:0007669"/>
    <property type="project" value="UniProtKB-UniRule"/>
</dbReference>
<evidence type="ECO:0000256" key="4">
    <source>
        <dbReference type="HAMAP-Rule" id="MF_00008"/>
    </source>
</evidence>
<reference evidence="6" key="1">
    <citation type="submission" date="2022-12" db="EMBL/GenBank/DDBJ databases">
        <title>Reference genome sequencing for broad-spectrum identification of bacterial and archaeal isolates by mass spectrometry.</title>
        <authorList>
            <person name="Sekiguchi Y."/>
            <person name="Tourlousse D.M."/>
        </authorList>
    </citation>
    <scope>NUCLEOTIDE SEQUENCE</scope>
    <source>
        <strain evidence="6">10succ1</strain>
    </source>
</reference>
<dbReference type="NCBIfam" id="TIGR03284">
    <property type="entry name" value="thym_sym"/>
    <property type="match status" value="1"/>
</dbReference>
<comment type="caution">
    <text evidence="4">Lacks conserved residue(s) required for the propagation of feature annotation.</text>
</comment>
<protein>
    <recommendedName>
        <fullName evidence="1 4">Thymidylate synthase</fullName>
        <shortName evidence="4">TS</shortName>
        <shortName evidence="4">TSase</shortName>
        <ecNumber evidence="1 4">2.1.1.45</ecNumber>
    </recommendedName>
</protein>
<dbReference type="GO" id="GO:0005829">
    <property type="term" value="C:cytosol"/>
    <property type="evidence" value="ECO:0007669"/>
    <property type="project" value="TreeGrafter"/>
</dbReference>
<feature type="binding site" evidence="4">
    <location>
        <begin position="142"/>
        <end position="143"/>
    </location>
    <ligand>
        <name>dUMP</name>
        <dbReference type="ChEBI" id="CHEBI:246422"/>
        <note>ligand shared between dimeric partners</note>
    </ligand>
</feature>
<dbReference type="InterPro" id="IPR045097">
    <property type="entry name" value="Thymidate_synth/dCMP_Mease"/>
</dbReference>
<keyword evidence="7" id="KW-1185">Reference proteome</keyword>